<proteinExistence type="predicted"/>
<name>A0A817Q790_9BILA</name>
<dbReference type="PANTHER" id="PTHR34706">
    <property type="entry name" value="SLR1338 PROTEIN"/>
    <property type="match status" value="1"/>
</dbReference>
<evidence type="ECO:0000313" key="4">
    <source>
        <dbReference type="Proteomes" id="UP000663825"/>
    </source>
</evidence>
<evidence type="ECO:0000313" key="5">
    <source>
        <dbReference type="Proteomes" id="UP000663873"/>
    </source>
</evidence>
<feature type="compositionally biased region" description="Polar residues" evidence="1">
    <location>
        <begin position="93"/>
        <end position="114"/>
    </location>
</feature>
<evidence type="ECO:0008006" key="6">
    <source>
        <dbReference type="Google" id="ProtNLM"/>
    </source>
</evidence>
<feature type="compositionally biased region" description="Polar residues" evidence="1">
    <location>
        <begin position="7"/>
        <end position="34"/>
    </location>
</feature>
<feature type="compositionally biased region" description="Low complexity" evidence="1">
    <location>
        <begin position="184"/>
        <end position="202"/>
    </location>
</feature>
<reference evidence="2" key="1">
    <citation type="submission" date="2021-02" db="EMBL/GenBank/DDBJ databases">
        <authorList>
            <person name="Nowell W R."/>
        </authorList>
    </citation>
    <scope>NUCLEOTIDE SEQUENCE</scope>
</reference>
<accession>A0A817Q790</accession>
<feature type="compositionally biased region" description="Low complexity" evidence="1">
    <location>
        <begin position="226"/>
        <end position="241"/>
    </location>
</feature>
<organism evidence="2 4">
    <name type="scientific">Rotaria socialis</name>
    <dbReference type="NCBI Taxonomy" id="392032"/>
    <lineage>
        <taxon>Eukaryota</taxon>
        <taxon>Metazoa</taxon>
        <taxon>Spiralia</taxon>
        <taxon>Gnathifera</taxon>
        <taxon>Rotifera</taxon>
        <taxon>Eurotatoria</taxon>
        <taxon>Bdelloidea</taxon>
        <taxon>Philodinida</taxon>
        <taxon>Philodinidae</taxon>
        <taxon>Rotaria</taxon>
    </lineage>
</organism>
<evidence type="ECO:0000313" key="2">
    <source>
        <dbReference type="EMBL" id="CAF3182588.1"/>
    </source>
</evidence>
<dbReference type="Proteomes" id="UP000663873">
    <property type="component" value="Unassembled WGS sequence"/>
</dbReference>
<feature type="compositionally biased region" description="Polar residues" evidence="1">
    <location>
        <begin position="140"/>
        <end position="153"/>
    </location>
</feature>
<feature type="compositionally biased region" description="Polar residues" evidence="1">
    <location>
        <begin position="170"/>
        <end position="180"/>
    </location>
</feature>
<dbReference type="PANTHER" id="PTHR34706:SF1">
    <property type="entry name" value="VWFA DOMAIN-CONTAINING PROTEIN"/>
    <property type="match status" value="1"/>
</dbReference>
<evidence type="ECO:0000256" key="1">
    <source>
        <dbReference type="SAM" id="MobiDB-lite"/>
    </source>
</evidence>
<protein>
    <recommendedName>
        <fullName evidence="6">VWFA domain-containing protein</fullName>
    </recommendedName>
</protein>
<dbReference type="EMBL" id="CAJOBP010003606">
    <property type="protein sequence ID" value="CAF4411943.1"/>
    <property type="molecule type" value="Genomic_DNA"/>
</dbReference>
<keyword evidence="5" id="KW-1185">Reference proteome</keyword>
<feature type="compositionally biased region" description="Polar residues" evidence="1">
    <location>
        <begin position="42"/>
        <end position="61"/>
    </location>
</feature>
<feature type="compositionally biased region" description="Low complexity" evidence="1">
    <location>
        <begin position="251"/>
        <end position="307"/>
    </location>
</feature>
<dbReference type="Proteomes" id="UP000663825">
    <property type="component" value="Unassembled WGS sequence"/>
</dbReference>
<feature type="compositionally biased region" description="Low complexity" evidence="1">
    <location>
        <begin position="122"/>
        <end position="133"/>
    </location>
</feature>
<feature type="compositionally biased region" description="Low complexity" evidence="1">
    <location>
        <begin position="71"/>
        <end position="92"/>
    </location>
</feature>
<dbReference type="Gene3D" id="3.40.50.410">
    <property type="entry name" value="von Willebrand factor, type A domain"/>
    <property type="match status" value="1"/>
</dbReference>
<sequence length="594" mass="65500">MYPNLGPGNTQPSNRSMPPSTSTSVLMSNPNMNTKPLGFSSLMLNPSAQNATYPGAQSSQLPYPSAPPAPSYTAPYPTNAQSSNASSFSSYSLPNVGQPTATNQGGASSQSSNPPVYPGNQLPLSTNSSTNQNPSPPQQGVYSQNNPQQQSFNKPYGPSNPQQQPFQNPYGSSNPQQQPFPNAYGPSYSQQQPYQNPNGPSNLQQQPFQNPYGSSNPQQQPFPNAYGPSYSQQQPYQNPNGTSNLQQQPFQNSYGPSYPQQQQPFPNAYGPSYPQQQPYQNPNDPSYPQQQAFQNSYGPSYPQQQQPFPNPNRPSYPQQQPSNNPYAPSYPQQSQGGYPQNDPRQAFGGGYNANTNKDRIRNISGKYEISDMLAQRLNILQQFEIVVLCDDSGSMNTPVSGTNGTRWDELRAIVQIVIDIGTVFDSNGVDVHFLNRPAMLNVTDPAQVVESFSQSPKGLTPLTPALRRIFQSGASKPNSNKRLLVFIATDGAPTDNLGNVDIRSLENLMRNERQANSMYVTFLACTDDDSSVEYLSQWDRSMVNVDVVDDYKTEREEVRRTQGPNYPFSFGDYVVKALIGAVDPQMDSIDEYRR</sequence>
<gene>
    <name evidence="2" type="ORF">TIS948_LOCUS11440</name>
    <name evidence="3" type="ORF">UJA718_LOCUS19888</name>
</gene>
<dbReference type="OrthoDB" id="2142040at2759"/>
<comment type="caution">
    <text evidence="2">The sequence shown here is derived from an EMBL/GenBank/DDBJ whole genome shotgun (WGS) entry which is preliminary data.</text>
</comment>
<feature type="compositionally biased region" description="Low complexity" evidence="1">
    <location>
        <begin position="159"/>
        <end position="169"/>
    </location>
</feature>
<feature type="region of interest" description="Disordered" evidence="1">
    <location>
        <begin position="1"/>
        <end position="357"/>
    </location>
</feature>
<dbReference type="AlphaFoldDB" id="A0A817Q790"/>
<dbReference type="InterPro" id="IPR036465">
    <property type="entry name" value="vWFA_dom_sf"/>
</dbReference>
<evidence type="ECO:0000313" key="3">
    <source>
        <dbReference type="EMBL" id="CAF4411943.1"/>
    </source>
</evidence>
<feature type="compositionally biased region" description="Polar residues" evidence="1">
    <location>
        <begin position="203"/>
        <end position="222"/>
    </location>
</feature>
<dbReference type="SUPFAM" id="SSF53300">
    <property type="entry name" value="vWA-like"/>
    <property type="match status" value="1"/>
</dbReference>
<dbReference type="EMBL" id="CAJNXB010001606">
    <property type="protein sequence ID" value="CAF3182588.1"/>
    <property type="molecule type" value="Genomic_DNA"/>
</dbReference>
<feature type="compositionally biased region" description="Low complexity" evidence="1">
    <location>
        <begin position="315"/>
        <end position="329"/>
    </location>
</feature>